<reference evidence="1 2" key="1">
    <citation type="submission" date="2019-09" db="EMBL/GenBank/DDBJ databases">
        <authorList>
            <consortium name="DOE Joint Genome Institute"/>
            <person name="Mondo S.J."/>
            <person name="Navarro-Mendoza M.I."/>
            <person name="Perez-Arques C."/>
            <person name="Panchal S."/>
            <person name="Nicolas F.E."/>
            <person name="Ganguly P."/>
            <person name="Pangilinan J."/>
            <person name="Grigoriev I."/>
            <person name="Heitman J."/>
            <person name="Sanya K."/>
            <person name="Garre V."/>
        </authorList>
    </citation>
    <scope>NUCLEOTIDE SEQUENCE [LARGE SCALE GENOMIC DNA]</scope>
    <source>
        <strain evidence="1 2">MU402</strain>
    </source>
</reference>
<evidence type="ECO:0000313" key="1">
    <source>
        <dbReference type="EMBL" id="KAF1797530.1"/>
    </source>
</evidence>
<protein>
    <submittedName>
        <fullName evidence="1">Uncharacterized protein</fullName>
    </submittedName>
</protein>
<gene>
    <name evidence="1" type="ORF">FB192DRAFT_1400325</name>
</gene>
<evidence type="ECO:0000313" key="2">
    <source>
        <dbReference type="Proteomes" id="UP000469890"/>
    </source>
</evidence>
<sequence length="145" mass="16383">MYTVLYLYRAYRMSHSQYRENLAAIGIDSTRILAVTFPARGISSILIPIDYKADILQILQDNNVPQALDFNPLDYKHIADSRFRAMSIPQLTCIAAAVHTDRCIRTVRYVKKHNVAGVLKFFLSQSWIPAATAHDLSLELLPASC</sequence>
<dbReference type="AlphaFoldDB" id="A0A8H4B8Y5"/>
<organism evidence="1 2">
    <name type="scientific">Mucor circinelloides f. lusitanicus</name>
    <name type="common">Mucor racemosus var. lusitanicus</name>
    <dbReference type="NCBI Taxonomy" id="29924"/>
    <lineage>
        <taxon>Eukaryota</taxon>
        <taxon>Fungi</taxon>
        <taxon>Fungi incertae sedis</taxon>
        <taxon>Mucoromycota</taxon>
        <taxon>Mucoromycotina</taxon>
        <taxon>Mucoromycetes</taxon>
        <taxon>Mucorales</taxon>
        <taxon>Mucorineae</taxon>
        <taxon>Mucoraceae</taxon>
        <taxon>Mucor</taxon>
    </lineage>
</organism>
<dbReference type="Proteomes" id="UP000469890">
    <property type="component" value="Unassembled WGS sequence"/>
</dbReference>
<accession>A0A8H4B8Y5</accession>
<proteinExistence type="predicted"/>
<dbReference type="EMBL" id="JAAECE010000009">
    <property type="protein sequence ID" value="KAF1797530.1"/>
    <property type="molecule type" value="Genomic_DNA"/>
</dbReference>
<name>A0A8H4B8Y5_MUCCL</name>
<comment type="caution">
    <text evidence="1">The sequence shown here is derived from an EMBL/GenBank/DDBJ whole genome shotgun (WGS) entry which is preliminary data.</text>
</comment>